<proteinExistence type="predicted"/>
<dbReference type="AlphaFoldDB" id="A0A0D1YZ27"/>
<evidence type="ECO:0000256" key="1">
    <source>
        <dbReference type="SAM" id="MobiDB-lite"/>
    </source>
</evidence>
<dbReference type="Proteomes" id="UP000053328">
    <property type="component" value="Unassembled WGS sequence"/>
</dbReference>
<dbReference type="GeneID" id="27328159"/>
<dbReference type="RefSeq" id="XP_016240717.1">
    <property type="nucleotide sequence ID" value="XM_016375441.1"/>
</dbReference>
<evidence type="ECO:0000313" key="3">
    <source>
        <dbReference type="Proteomes" id="UP000053328"/>
    </source>
</evidence>
<name>A0A0D1YZ27_9EURO</name>
<organism evidence="2 3">
    <name type="scientific">Exophiala spinifera</name>
    <dbReference type="NCBI Taxonomy" id="91928"/>
    <lineage>
        <taxon>Eukaryota</taxon>
        <taxon>Fungi</taxon>
        <taxon>Dikarya</taxon>
        <taxon>Ascomycota</taxon>
        <taxon>Pezizomycotina</taxon>
        <taxon>Eurotiomycetes</taxon>
        <taxon>Chaetothyriomycetidae</taxon>
        <taxon>Chaetothyriales</taxon>
        <taxon>Herpotrichiellaceae</taxon>
        <taxon>Exophiala</taxon>
    </lineage>
</organism>
<protein>
    <submittedName>
        <fullName evidence="2">Uncharacterized protein</fullName>
    </submittedName>
</protein>
<evidence type="ECO:0000313" key="2">
    <source>
        <dbReference type="EMBL" id="KIW20501.1"/>
    </source>
</evidence>
<gene>
    <name evidence="2" type="ORF">PV08_01076</name>
</gene>
<feature type="region of interest" description="Disordered" evidence="1">
    <location>
        <begin position="49"/>
        <end position="262"/>
    </location>
</feature>
<accession>A0A0D1YZ27</accession>
<sequence>MHLAFWPQRDPRGRLTQGVVDAIENSRIYSPRIREELLKSSYRKEGSITSKYWKKDSRDDVDHKKGERLPSSTKKASQKIGYEPAYKARQPFDNLALGRPPTPKPRNLLSRRASSMPPMGCTEVAGSTFDSSGTNDDSDHVEHSNLAGRDALQHDDPPVAASPEISSSAVHARTITPTDARRNSHSGSRLRPLGNGKRLKRRTGTLSNGRGKKQNRGSIFDLAEDDGDNETRPPASSTATLVDRPKQSVSKKCTPRKLYLPR</sequence>
<feature type="compositionally biased region" description="Basic and acidic residues" evidence="1">
    <location>
        <begin position="53"/>
        <end position="68"/>
    </location>
</feature>
<dbReference type="STRING" id="91928.A0A0D1YZ27"/>
<dbReference type="HOGENOM" id="CLU_1061865_0_0_1"/>
<dbReference type="VEuPathDB" id="FungiDB:PV08_01076"/>
<keyword evidence="3" id="KW-1185">Reference proteome</keyword>
<reference evidence="2 3" key="1">
    <citation type="submission" date="2015-01" db="EMBL/GenBank/DDBJ databases">
        <title>The Genome Sequence of Exophiala spinifera CBS89968.</title>
        <authorList>
            <consortium name="The Broad Institute Genomics Platform"/>
            <person name="Cuomo C."/>
            <person name="de Hoog S."/>
            <person name="Gorbushina A."/>
            <person name="Stielow B."/>
            <person name="Teixiera M."/>
            <person name="Abouelleil A."/>
            <person name="Chapman S.B."/>
            <person name="Priest M."/>
            <person name="Young S.K."/>
            <person name="Wortman J."/>
            <person name="Nusbaum C."/>
            <person name="Birren B."/>
        </authorList>
    </citation>
    <scope>NUCLEOTIDE SEQUENCE [LARGE SCALE GENOMIC DNA]</scope>
    <source>
        <strain evidence="2 3">CBS 89968</strain>
    </source>
</reference>
<dbReference type="EMBL" id="KN847492">
    <property type="protein sequence ID" value="KIW20501.1"/>
    <property type="molecule type" value="Genomic_DNA"/>
</dbReference>